<dbReference type="CDD" id="cd07025">
    <property type="entry name" value="Peptidase_S66"/>
    <property type="match status" value="1"/>
</dbReference>
<dbReference type="SUPFAM" id="SSF141986">
    <property type="entry name" value="LD-carboxypeptidase A C-terminal domain-like"/>
    <property type="match status" value="1"/>
</dbReference>
<evidence type="ECO:0000256" key="1">
    <source>
        <dbReference type="ARBA" id="ARBA00010233"/>
    </source>
</evidence>
<dbReference type="PANTHER" id="PTHR30237">
    <property type="entry name" value="MURAMOYLTETRAPEPTIDE CARBOXYPEPTIDASE"/>
    <property type="match status" value="1"/>
</dbReference>
<keyword evidence="5" id="KW-0720">Serine protease</keyword>
<dbReference type="RefSeq" id="WP_204404042.1">
    <property type="nucleotide sequence ID" value="NZ_JAFBEE010000025.1"/>
</dbReference>
<dbReference type="InterPro" id="IPR027461">
    <property type="entry name" value="Carboxypeptidase_A_C_sf"/>
</dbReference>
<evidence type="ECO:0000313" key="8">
    <source>
        <dbReference type="EMBL" id="MBM7616123.1"/>
    </source>
</evidence>
<dbReference type="Gene3D" id="3.40.50.10740">
    <property type="entry name" value="Class I glutamine amidotransferase-like"/>
    <property type="match status" value="1"/>
</dbReference>
<dbReference type="InterPro" id="IPR040921">
    <property type="entry name" value="Peptidase_S66C"/>
</dbReference>
<dbReference type="InterPro" id="IPR040449">
    <property type="entry name" value="Peptidase_S66_N"/>
</dbReference>
<evidence type="ECO:0000256" key="2">
    <source>
        <dbReference type="ARBA" id="ARBA00022645"/>
    </source>
</evidence>
<evidence type="ECO:0000256" key="3">
    <source>
        <dbReference type="ARBA" id="ARBA00022670"/>
    </source>
</evidence>
<feature type="domain" description="LD-carboxypeptidase C-terminal" evidence="7">
    <location>
        <begin position="178"/>
        <end position="294"/>
    </location>
</feature>
<dbReference type="Proteomes" id="UP001314796">
    <property type="component" value="Unassembled WGS sequence"/>
</dbReference>
<dbReference type="Pfam" id="PF02016">
    <property type="entry name" value="Peptidase_S66"/>
    <property type="match status" value="1"/>
</dbReference>
<accession>A0ABS2NT53</accession>
<evidence type="ECO:0000259" key="7">
    <source>
        <dbReference type="Pfam" id="PF17676"/>
    </source>
</evidence>
<evidence type="ECO:0000313" key="9">
    <source>
        <dbReference type="Proteomes" id="UP001314796"/>
    </source>
</evidence>
<evidence type="ECO:0000256" key="4">
    <source>
        <dbReference type="ARBA" id="ARBA00022801"/>
    </source>
</evidence>
<evidence type="ECO:0000259" key="6">
    <source>
        <dbReference type="Pfam" id="PF02016"/>
    </source>
</evidence>
<dbReference type="PANTHER" id="PTHR30237:SF2">
    <property type="entry name" value="MUREIN TETRAPEPTIDE CARBOXYPEPTIDASE"/>
    <property type="match status" value="1"/>
</dbReference>
<keyword evidence="3" id="KW-0645">Protease</keyword>
<keyword evidence="2 8" id="KW-0121">Carboxypeptidase</keyword>
<sequence>MLRPKALKIGDTIGIVATSSPTTQEKVKSAKKELEALGFKVKLAPSCHATRGYLAGDDQMRADDLNGMFADQEVKGIICLRGGYGAPKILKRVDFELIKNNPKVFVGYSDITALHMAMNQICGLVTFHGPMAASDIAGGLDEFSEKELIRAITESIPMGKISNPEEVKIETLVGGKTQGIIIGGNLSLIAATMGTPYEIDTKGKILFLEEIGEEPYSVDRMLTQLALAGKFDDAVGIILGDWNNCEAEKPEESLSLMEVLEEMIVPYGKPTIYNLKAGHCTPKVTLPFGVMASLDADTGSLTIEEGATE</sequence>
<dbReference type="Gene3D" id="3.50.30.60">
    <property type="entry name" value="LD-carboxypeptidase A C-terminal domain-like"/>
    <property type="match status" value="1"/>
</dbReference>
<name>A0ABS2NT53_9FIRM</name>
<dbReference type="GO" id="GO:0106415">
    <property type="term" value="F:muramoyltetrapeptide carboxypeptidase activity"/>
    <property type="evidence" value="ECO:0007669"/>
    <property type="project" value="UniProtKB-EC"/>
</dbReference>
<gene>
    <name evidence="8" type="ORF">JOC73_002699</name>
</gene>
<organism evidence="8 9">
    <name type="scientific">Alkaliphilus hydrothermalis</name>
    <dbReference type="NCBI Taxonomy" id="1482730"/>
    <lineage>
        <taxon>Bacteria</taxon>
        <taxon>Bacillati</taxon>
        <taxon>Bacillota</taxon>
        <taxon>Clostridia</taxon>
        <taxon>Peptostreptococcales</taxon>
        <taxon>Natronincolaceae</taxon>
        <taxon>Alkaliphilus</taxon>
    </lineage>
</organism>
<proteinExistence type="inferred from homology"/>
<comment type="caution">
    <text evidence="8">The sequence shown here is derived from an EMBL/GenBank/DDBJ whole genome shotgun (WGS) entry which is preliminary data.</text>
</comment>
<feature type="domain" description="LD-carboxypeptidase N-terminal" evidence="6">
    <location>
        <begin position="13"/>
        <end position="129"/>
    </location>
</feature>
<protein>
    <submittedName>
        <fullName evidence="8">Muramoyltetrapeptide carboxypeptidase</fullName>
        <ecNumber evidence="8">3.4.17.13</ecNumber>
    </submittedName>
</protein>
<keyword evidence="4 8" id="KW-0378">Hydrolase</keyword>
<reference evidence="8 9" key="1">
    <citation type="submission" date="2021-01" db="EMBL/GenBank/DDBJ databases">
        <title>Genomic Encyclopedia of Type Strains, Phase IV (KMG-IV): sequencing the most valuable type-strain genomes for metagenomic binning, comparative biology and taxonomic classification.</title>
        <authorList>
            <person name="Goeker M."/>
        </authorList>
    </citation>
    <scope>NUCLEOTIDE SEQUENCE [LARGE SCALE GENOMIC DNA]</scope>
    <source>
        <strain evidence="8 9">DSM 25890</strain>
    </source>
</reference>
<dbReference type="EC" id="3.4.17.13" evidence="8"/>
<dbReference type="InterPro" id="IPR003507">
    <property type="entry name" value="S66_fam"/>
</dbReference>
<comment type="similarity">
    <text evidence="1">Belongs to the peptidase S66 family.</text>
</comment>
<dbReference type="PIRSF" id="PIRSF028757">
    <property type="entry name" value="LD-carboxypeptidase"/>
    <property type="match status" value="1"/>
</dbReference>
<dbReference type="EMBL" id="JAFBEE010000025">
    <property type="protein sequence ID" value="MBM7616123.1"/>
    <property type="molecule type" value="Genomic_DNA"/>
</dbReference>
<keyword evidence="9" id="KW-1185">Reference proteome</keyword>
<dbReference type="Pfam" id="PF17676">
    <property type="entry name" value="Peptidase_S66C"/>
    <property type="match status" value="1"/>
</dbReference>
<dbReference type="SUPFAM" id="SSF52317">
    <property type="entry name" value="Class I glutamine amidotransferase-like"/>
    <property type="match status" value="1"/>
</dbReference>
<dbReference type="InterPro" id="IPR029062">
    <property type="entry name" value="Class_I_gatase-like"/>
</dbReference>
<dbReference type="InterPro" id="IPR027478">
    <property type="entry name" value="LdcA_N"/>
</dbReference>
<evidence type="ECO:0000256" key="5">
    <source>
        <dbReference type="ARBA" id="ARBA00022825"/>
    </source>
</evidence>